<keyword evidence="2" id="KW-1185">Reference proteome</keyword>
<gene>
    <name evidence="1" type="ORF">E4K65_30990</name>
</gene>
<evidence type="ECO:0000313" key="2">
    <source>
        <dbReference type="Proteomes" id="UP000297966"/>
    </source>
</evidence>
<organism evidence="1 2">
    <name type="scientific">Bradyrhizobium niftali</name>
    <dbReference type="NCBI Taxonomy" id="2560055"/>
    <lineage>
        <taxon>Bacteria</taxon>
        <taxon>Pseudomonadati</taxon>
        <taxon>Pseudomonadota</taxon>
        <taxon>Alphaproteobacteria</taxon>
        <taxon>Hyphomicrobiales</taxon>
        <taxon>Nitrobacteraceae</taxon>
        <taxon>Bradyrhizobium</taxon>
    </lineage>
</organism>
<proteinExistence type="predicted"/>
<reference evidence="1 2" key="1">
    <citation type="submission" date="2019-03" db="EMBL/GenBank/DDBJ databases">
        <title>Bradyrhizobium diversity isolated from nodules of Chamaecrista fasciculata.</title>
        <authorList>
            <person name="Klepa M.S."/>
            <person name="Urquiaga M.O."/>
            <person name="Hungria M."/>
            <person name="Delamuta J.R."/>
        </authorList>
    </citation>
    <scope>NUCLEOTIDE SEQUENCE [LARGE SCALE GENOMIC DNA]</scope>
    <source>
        <strain evidence="1 2">CNPSo 3448</strain>
    </source>
</reference>
<dbReference type="RefSeq" id="WP_135177352.1">
    <property type="nucleotide sequence ID" value="NZ_SPQT01000022.1"/>
</dbReference>
<dbReference type="EMBL" id="SPQT01000022">
    <property type="protein sequence ID" value="TFV43604.1"/>
    <property type="molecule type" value="Genomic_DNA"/>
</dbReference>
<name>A0A4Y9LMC8_9BRAD</name>
<accession>A0A4Y9LMC8</accession>
<comment type="caution">
    <text evidence="1">The sequence shown here is derived from an EMBL/GenBank/DDBJ whole genome shotgun (WGS) entry which is preliminary data.</text>
</comment>
<dbReference type="Proteomes" id="UP000297966">
    <property type="component" value="Unassembled WGS sequence"/>
</dbReference>
<dbReference type="OrthoDB" id="8240669at2"/>
<protein>
    <submittedName>
        <fullName evidence="1">Uncharacterized protein</fullName>
    </submittedName>
</protein>
<dbReference type="AlphaFoldDB" id="A0A4Y9LMC8"/>
<evidence type="ECO:0000313" key="1">
    <source>
        <dbReference type="EMBL" id="TFV43604.1"/>
    </source>
</evidence>
<sequence length="77" mass="9017">MLDEGFARIRAHRNNIHRYRRLLRTRLSELERQFIERRLAEEQTALDALAAETFPVAFTLPEGQDPQGWGAGDERRP</sequence>